<evidence type="ECO:0000313" key="2">
    <source>
        <dbReference type="Proteomes" id="UP000321425"/>
    </source>
</evidence>
<dbReference type="EMBL" id="BJUX01000019">
    <property type="protein sequence ID" value="GEK89653.1"/>
    <property type="molecule type" value="Genomic_DNA"/>
</dbReference>
<reference evidence="1 2" key="1">
    <citation type="submission" date="2019-07" db="EMBL/GenBank/DDBJ databases">
        <title>Whole genome shotgun sequence of Alkalibacterium putridalgicola NBRC 103243.</title>
        <authorList>
            <person name="Hosoyama A."/>
            <person name="Uohara A."/>
            <person name="Ohji S."/>
            <person name="Ichikawa N."/>
        </authorList>
    </citation>
    <scope>NUCLEOTIDE SEQUENCE [LARGE SCALE GENOMIC DNA]</scope>
    <source>
        <strain evidence="1 2">NBRC 103243</strain>
    </source>
</reference>
<comment type="caution">
    <text evidence="1">The sequence shown here is derived from an EMBL/GenBank/DDBJ whole genome shotgun (WGS) entry which is preliminary data.</text>
</comment>
<dbReference type="Proteomes" id="UP000321425">
    <property type="component" value="Unassembled WGS sequence"/>
</dbReference>
<sequence length="78" mass="8479">MSDGCSVYVSLFNTAPADNQSTNGGTATDLICKLLPHIYYLNVKLIIVKSRSKSKSDVLKKGAHFVKTENLTHGIMGH</sequence>
<protein>
    <submittedName>
        <fullName evidence="1">Uncharacterized protein</fullName>
    </submittedName>
</protein>
<evidence type="ECO:0000313" key="1">
    <source>
        <dbReference type="EMBL" id="GEK89653.1"/>
    </source>
</evidence>
<name>A0ABQ0UYM7_9LACT</name>
<organism evidence="1 2">
    <name type="scientific">Alkalibacterium putridalgicola</name>
    <dbReference type="NCBI Taxonomy" id="426703"/>
    <lineage>
        <taxon>Bacteria</taxon>
        <taxon>Bacillati</taxon>
        <taxon>Bacillota</taxon>
        <taxon>Bacilli</taxon>
        <taxon>Lactobacillales</taxon>
        <taxon>Carnobacteriaceae</taxon>
        <taxon>Alkalibacterium</taxon>
    </lineage>
</organism>
<gene>
    <name evidence="1" type="ORF">APU01nite_16920</name>
</gene>
<keyword evidence="2" id="KW-1185">Reference proteome</keyword>
<proteinExistence type="predicted"/>
<accession>A0ABQ0UYM7</accession>